<dbReference type="Proteomes" id="UP000013785">
    <property type="component" value="Unassembled WGS sequence"/>
</dbReference>
<organism evidence="4 5">
    <name type="scientific">Enterococcus phoeniculicola ATCC BAA-412</name>
    <dbReference type="NCBI Taxonomy" id="1158610"/>
    <lineage>
        <taxon>Bacteria</taxon>
        <taxon>Bacillati</taxon>
        <taxon>Bacillota</taxon>
        <taxon>Bacilli</taxon>
        <taxon>Lactobacillales</taxon>
        <taxon>Enterococcaceae</taxon>
        <taxon>Enterococcus</taxon>
    </lineage>
</organism>
<dbReference type="Pfam" id="PF04073">
    <property type="entry name" value="tRNA_edit"/>
    <property type="match status" value="1"/>
</dbReference>
<dbReference type="OrthoDB" id="9798587at2"/>
<dbReference type="RefSeq" id="WP_010769657.1">
    <property type="nucleotide sequence ID" value="NZ_ASWE01000001.1"/>
</dbReference>
<protein>
    <recommendedName>
        <fullName evidence="3">YbaK/aminoacyl-tRNA synthetase-associated domain-containing protein</fullName>
    </recommendedName>
</protein>
<dbReference type="PANTHER" id="PTHR31423">
    <property type="entry name" value="YBAK DOMAIN-CONTAINING PROTEIN"/>
    <property type="match status" value="1"/>
</dbReference>
<evidence type="ECO:0000259" key="3">
    <source>
        <dbReference type="Pfam" id="PF04073"/>
    </source>
</evidence>
<dbReference type="PANTHER" id="PTHR31423:SF3">
    <property type="entry name" value="PROLYL-TRNA SYNTHETASE ASSOCIATED DOMAIN-CONTAINING PROTEIN 1-RELATED"/>
    <property type="match status" value="1"/>
</dbReference>
<comment type="caution">
    <text evidence="4">The sequence shown here is derived from an EMBL/GenBank/DDBJ whole genome shotgun (WGS) entry which is preliminary data.</text>
</comment>
<dbReference type="eggNOG" id="COG2606">
    <property type="taxonomic scope" value="Bacteria"/>
</dbReference>
<evidence type="ECO:0000256" key="1">
    <source>
        <dbReference type="ARBA" id="ARBA00010201"/>
    </source>
</evidence>
<dbReference type="PATRIC" id="fig|1158610.3.peg.3006"/>
<dbReference type="Gene3D" id="3.90.960.10">
    <property type="entry name" value="YbaK/aminoacyl-tRNA synthetase-associated domain"/>
    <property type="match status" value="1"/>
</dbReference>
<accession>R3WLC2</accession>
<keyword evidence="2" id="KW-0648">Protein biosynthesis</keyword>
<evidence type="ECO:0000313" key="4">
    <source>
        <dbReference type="EMBL" id="EOL42670.1"/>
    </source>
</evidence>
<dbReference type="STRING" id="154621.RV11_GL002993"/>
<dbReference type="InterPro" id="IPR036754">
    <property type="entry name" value="YbaK/aa-tRNA-synt-asso_dom_sf"/>
</dbReference>
<dbReference type="GO" id="GO:0002161">
    <property type="term" value="F:aminoacyl-tRNA deacylase activity"/>
    <property type="evidence" value="ECO:0007669"/>
    <property type="project" value="InterPro"/>
</dbReference>
<reference evidence="4 5" key="1">
    <citation type="submission" date="2013-02" db="EMBL/GenBank/DDBJ databases">
        <title>The Genome Sequence of Enterococcus phoeniculicola BAA-412.</title>
        <authorList>
            <consortium name="The Broad Institute Genome Sequencing Platform"/>
            <consortium name="The Broad Institute Genome Sequencing Center for Infectious Disease"/>
            <person name="Earl A.M."/>
            <person name="Gilmore M.S."/>
            <person name="Lebreton F."/>
            <person name="Walker B."/>
            <person name="Young S.K."/>
            <person name="Zeng Q."/>
            <person name="Gargeya S."/>
            <person name="Fitzgerald M."/>
            <person name="Haas B."/>
            <person name="Abouelleil A."/>
            <person name="Alvarado L."/>
            <person name="Arachchi H.M."/>
            <person name="Berlin A.M."/>
            <person name="Chapman S.B."/>
            <person name="Dewar J."/>
            <person name="Goldberg J."/>
            <person name="Griggs A."/>
            <person name="Gujja S."/>
            <person name="Hansen M."/>
            <person name="Howarth C."/>
            <person name="Imamovic A."/>
            <person name="Larimer J."/>
            <person name="McCowan C."/>
            <person name="Murphy C."/>
            <person name="Neiman D."/>
            <person name="Pearson M."/>
            <person name="Priest M."/>
            <person name="Roberts A."/>
            <person name="Saif S."/>
            <person name="Shea T."/>
            <person name="Sisk P."/>
            <person name="Sykes S."/>
            <person name="Wortman J."/>
            <person name="Nusbaum C."/>
            <person name="Birren B."/>
        </authorList>
    </citation>
    <scope>NUCLEOTIDE SEQUENCE [LARGE SCALE GENOMIC DNA]</scope>
    <source>
        <strain evidence="4 5">ATCC BAA-412</strain>
    </source>
</reference>
<dbReference type="InterPro" id="IPR007214">
    <property type="entry name" value="YbaK/aa-tRNA-synth-assoc-dom"/>
</dbReference>
<dbReference type="HOGENOM" id="CLU_104635_3_0_9"/>
<evidence type="ECO:0000256" key="2">
    <source>
        <dbReference type="ARBA" id="ARBA00022917"/>
    </source>
</evidence>
<feature type="domain" description="YbaK/aminoacyl-tRNA synthetase-associated" evidence="3">
    <location>
        <begin position="43"/>
        <end position="141"/>
    </location>
</feature>
<dbReference type="InterPro" id="IPR040285">
    <property type="entry name" value="ProX/PRXD1"/>
</dbReference>
<comment type="similarity">
    <text evidence="1">Belongs to the PRORSD1 family.</text>
</comment>
<keyword evidence="5" id="KW-1185">Reference proteome</keyword>
<dbReference type="AlphaFoldDB" id="R3WLC2"/>
<dbReference type="SUPFAM" id="SSF55826">
    <property type="entry name" value="YbaK/ProRS associated domain"/>
    <property type="match status" value="1"/>
</dbReference>
<gene>
    <name evidence="4" type="ORF">UC3_03023</name>
</gene>
<proteinExistence type="inferred from homology"/>
<name>R3WLC2_9ENTE</name>
<sequence>MIHLYEAFKQAGIHFERYHHRAIYTNEDAVIVKHELGFFGTETKSLFLKSKDNQYYIFLTYTTKRTDFKALSKLVGKRLSIVSSEQMQELTGQSPGAVSPFGYPSTISLIIDSDLLREEKWVFAPGKPDETFVLDVKDYQKVIALFQNPLLIFKEQEDV</sequence>
<dbReference type="EMBL" id="AJAT01000017">
    <property type="protein sequence ID" value="EOL42670.1"/>
    <property type="molecule type" value="Genomic_DNA"/>
</dbReference>
<evidence type="ECO:0000313" key="5">
    <source>
        <dbReference type="Proteomes" id="UP000013785"/>
    </source>
</evidence>
<dbReference type="GO" id="GO:0006412">
    <property type="term" value="P:translation"/>
    <property type="evidence" value="ECO:0007669"/>
    <property type="project" value="UniProtKB-KW"/>
</dbReference>